<keyword evidence="3" id="KW-1185">Reference proteome</keyword>
<protein>
    <submittedName>
        <fullName evidence="2">Uncharacterized protein</fullName>
    </submittedName>
</protein>
<dbReference type="Proteomes" id="UP000285232">
    <property type="component" value="Unassembled WGS sequence"/>
</dbReference>
<dbReference type="OrthoDB" id="7471926at2"/>
<proteinExistence type="predicted"/>
<organism evidence="2 3">
    <name type="scientific">Aurantiacibacter aquimixticola</name>
    <dbReference type="NCBI Taxonomy" id="1958945"/>
    <lineage>
        <taxon>Bacteria</taxon>
        <taxon>Pseudomonadati</taxon>
        <taxon>Pseudomonadota</taxon>
        <taxon>Alphaproteobacteria</taxon>
        <taxon>Sphingomonadales</taxon>
        <taxon>Erythrobacteraceae</taxon>
        <taxon>Aurantiacibacter</taxon>
    </lineage>
</organism>
<gene>
    <name evidence="2" type="ORF">D6201_11795</name>
</gene>
<evidence type="ECO:0000256" key="1">
    <source>
        <dbReference type="SAM" id="MobiDB-lite"/>
    </source>
</evidence>
<dbReference type="RefSeq" id="WP_120048947.1">
    <property type="nucleotide sequence ID" value="NZ_RAHX01000001.1"/>
</dbReference>
<dbReference type="AlphaFoldDB" id="A0A419RVZ7"/>
<sequence>MHKIEKTAAQVIAGDTSASVDAIDKAVAQLATLCASIVEVSKASNLPIATAQTALAKAGESLNGVIGSRADMATATRELTAIQRRSNLRETGFGCPPLERGHSTQPAEAKIDA</sequence>
<accession>A0A419RVZ7</accession>
<name>A0A419RVZ7_9SPHN</name>
<reference evidence="2 3" key="1">
    <citation type="journal article" date="2017" name="Int. J. Syst. Evol. Microbiol.">
        <title>Erythrobacter aquimixticola sp. nov., isolated from the junction between the ocean and a freshwater spring.</title>
        <authorList>
            <person name="Park S."/>
            <person name="Jung Y.T."/>
            <person name="Choi S.J."/>
            <person name="Yoon J.H."/>
        </authorList>
    </citation>
    <scope>NUCLEOTIDE SEQUENCE [LARGE SCALE GENOMIC DNA]</scope>
    <source>
        <strain evidence="2 3">JSSK-14</strain>
    </source>
</reference>
<comment type="caution">
    <text evidence="2">The sequence shown here is derived from an EMBL/GenBank/DDBJ whole genome shotgun (WGS) entry which is preliminary data.</text>
</comment>
<evidence type="ECO:0000313" key="2">
    <source>
        <dbReference type="EMBL" id="RJY09937.1"/>
    </source>
</evidence>
<feature type="region of interest" description="Disordered" evidence="1">
    <location>
        <begin position="90"/>
        <end position="113"/>
    </location>
</feature>
<dbReference type="EMBL" id="RAHX01000001">
    <property type="protein sequence ID" value="RJY09937.1"/>
    <property type="molecule type" value="Genomic_DNA"/>
</dbReference>
<evidence type="ECO:0000313" key="3">
    <source>
        <dbReference type="Proteomes" id="UP000285232"/>
    </source>
</evidence>